<dbReference type="PANTHER" id="PTHR19965">
    <property type="entry name" value="RNA AND EXPORT FACTOR BINDING PROTEIN"/>
    <property type="match status" value="1"/>
</dbReference>
<dbReference type="Pfam" id="PF13865">
    <property type="entry name" value="FoP_duplication"/>
    <property type="match status" value="1"/>
</dbReference>
<feature type="compositionally biased region" description="Basic residues" evidence="3">
    <location>
        <begin position="26"/>
        <end position="40"/>
    </location>
</feature>
<evidence type="ECO:0000259" key="4">
    <source>
        <dbReference type="PROSITE" id="PS50102"/>
    </source>
</evidence>
<dbReference type="InterPro" id="IPR051229">
    <property type="entry name" value="ALYREF_mRNA_export"/>
</dbReference>
<feature type="region of interest" description="Disordered" evidence="3">
    <location>
        <begin position="1"/>
        <end position="54"/>
    </location>
</feature>
<dbReference type="Pfam" id="PF00076">
    <property type="entry name" value="RRM_1"/>
    <property type="match status" value="1"/>
</dbReference>
<feature type="compositionally biased region" description="Low complexity" evidence="3">
    <location>
        <begin position="263"/>
        <end position="274"/>
    </location>
</feature>
<dbReference type="InterPro" id="IPR000504">
    <property type="entry name" value="RRM_dom"/>
</dbReference>
<dbReference type="InterPro" id="IPR025715">
    <property type="entry name" value="FoP_C"/>
</dbReference>
<proteinExistence type="predicted"/>
<dbReference type="GO" id="GO:0005634">
    <property type="term" value="C:nucleus"/>
    <property type="evidence" value="ECO:0007669"/>
    <property type="project" value="TreeGrafter"/>
</dbReference>
<feature type="domain" description="RRM" evidence="4">
    <location>
        <begin position="156"/>
        <end position="236"/>
    </location>
</feature>
<dbReference type="InterPro" id="IPR035979">
    <property type="entry name" value="RBD_domain_sf"/>
</dbReference>
<accession>A0A8H7MD56</accession>
<dbReference type="Gene3D" id="3.30.70.330">
    <property type="match status" value="1"/>
</dbReference>
<feature type="compositionally biased region" description="Low complexity" evidence="3">
    <location>
        <begin position="120"/>
        <end position="131"/>
    </location>
</feature>
<dbReference type="EMBL" id="RZGK01000010">
    <property type="protein sequence ID" value="KAF9695841.1"/>
    <property type="molecule type" value="Genomic_DNA"/>
</dbReference>
<keyword evidence="1 2" id="KW-0694">RNA-binding</keyword>
<feature type="region of interest" description="Disordered" evidence="3">
    <location>
        <begin position="241"/>
        <end position="345"/>
    </location>
</feature>
<dbReference type="SMART" id="SM01218">
    <property type="entry name" value="FoP_duplication"/>
    <property type="match status" value="1"/>
</dbReference>
<dbReference type="SUPFAM" id="SSF54928">
    <property type="entry name" value="RNA-binding domain, RBD"/>
    <property type="match status" value="1"/>
</dbReference>
<evidence type="ECO:0000256" key="3">
    <source>
        <dbReference type="SAM" id="MobiDB-lite"/>
    </source>
</evidence>
<dbReference type="GO" id="GO:0003729">
    <property type="term" value="F:mRNA binding"/>
    <property type="evidence" value="ECO:0007669"/>
    <property type="project" value="TreeGrafter"/>
</dbReference>
<comment type="caution">
    <text evidence="5">The sequence shown here is derived from an EMBL/GenBank/DDBJ whole genome shotgun (WGS) entry which is preliminary data.</text>
</comment>
<feature type="region of interest" description="Disordered" evidence="3">
    <location>
        <begin position="102"/>
        <end position="152"/>
    </location>
</feature>
<dbReference type="PANTHER" id="PTHR19965:SF35">
    <property type="entry name" value="RNA ANNEALING PROTEIN YRA1"/>
    <property type="match status" value="1"/>
</dbReference>
<organism evidence="5 6">
    <name type="scientific">Ascochyta lentis</name>
    <dbReference type="NCBI Taxonomy" id="205686"/>
    <lineage>
        <taxon>Eukaryota</taxon>
        <taxon>Fungi</taxon>
        <taxon>Dikarya</taxon>
        <taxon>Ascomycota</taxon>
        <taxon>Pezizomycotina</taxon>
        <taxon>Dothideomycetes</taxon>
        <taxon>Pleosporomycetidae</taxon>
        <taxon>Pleosporales</taxon>
        <taxon>Pleosporineae</taxon>
        <taxon>Didymellaceae</taxon>
        <taxon>Ascochyta</taxon>
    </lineage>
</organism>
<dbReference type="InterPro" id="IPR012677">
    <property type="entry name" value="Nucleotide-bd_a/b_plait_sf"/>
</dbReference>
<dbReference type="SMART" id="SM00360">
    <property type="entry name" value="RRM"/>
    <property type="match status" value="1"/>
</dbReference>
<dbReference type="Proteomes" id="UP000651452">
    <property type="component" value="Unassembled WGS sequence"/>
</dbReference>
<sequence>MFRPVAPPSIAFSITPPKPSFCNPSPRKHPPVRATFHTRPRQLSPAQLPRALPTHGDSTLVASAALTQRTLHILSVAPTSPSTPTITMSESRLDQSLESIISSRKQSGRKGRAGRRPDAARPAATAAPVGGVKKSTKQSKQPKAAPAGPAAVGAESKIMISNLPLDVEQNQLQEYFASAVGVGRPKKILMQYGPNGKSLGSATVIFNRPEQASKATTALNGVKIDNRPIRVDLLVSAANVPAPTKQSSLADRVTQPKKDKPKPATAAKAAPAAGKGRGEATRGRGGRVGRGGRERQKKKTIEELDAEMADYFPTADGSNDAMVSNGAEAAPAAAGGDTAMDDEML</sequence>
<gene>
    <name evidence="5" type="ORF">EKO04_005881</name>
</gene>
<protein>
    <recommendedName>
        <fullName evidence="4">RRM domain-containing protein</fullName>
    </recommendedName>
</protein>
<reference evidence="5" key="1">
    <citation type="submission" date="2018-12" db="EMBL/GenBank/DDBJ databases">
        <authorList>
            <person name="Syme R.A."/>
            <person name="Farfan-Caceres L."/>
            <person name="Lichtenzveig J."/>
        </authorList>
    </citation>
    <scope>NUCLEOTIDE SEQUENCE</scope>
    <source>
        <strain evidence="5">Al4</strain>
    </source>
</reference>
<evidence type="ECO:0000256" key="1">
    <source>
        <dbReference type="ARBA" id="ARBA00022884"/>
    </source>
</evidence>
<dbReference type="OrthoDB" id="346839at2759"/>
<evidence type="ECO:0000256" key="2">
    <source>
        <dbReference type="PROSITE-ProRule" id="PRU00176"/>
    </source>
</evidence>
<keyword evidence="6" id="KW-1185">Reference proteome</keyword>
<name>A0A8H7MD56_9PLEO</name>
<reference evidence="5" key="2">
    <citation type="submission" date="2020-09" db="EMBL/GenBank/DDBJ databases">
        <title>Reference genome assembly for Australian Ascochyta lentis isolate Al4.</title>
        <authorList>
            <person name="Lee R.C."/>
            <person name="Farfan-Caceres L.M."/>
            <person name="Debler J.W."/>
            <person name="Williams A.H."/>
            <person name="Henares B.M."/>
        </authorList>
    </citation>
    <scope>NUCLEOTIDE SEQUENCE</scope>
    <source>
        <strain evidence="5">Al4</strain>
    </source>
</reference>
<feature type="compositionally biased region" description="Basic and acidic residues" evidence="3">
    <location>
        <begin position="291"/>
        <end position="302"/>
    </location>
</feature>
<evidence type="ECO:0000313" key="6">
    <source>
        <dbReference type="Proteomes" id="UP000651452"/>
    </source>
</evidence>
<evidence type="ECO:0000313" key="5">
    <source>
        <dbReference type="EMBL" id="KAF9695841.1"/>
    </source>
</evidence>
<dbReference type="AlphaFoldDB" id="A0A8H7MD56"/>
<dbReference type="PROSITE" id="PS50102">
    <property type="entry name" value="RRM"/>
    <property type="match status" value="1"/>
</dbReference>
<feature type="compositionally biased region" description="Low complexity" evidence="3">
    <location>
        <begin position="326"/>
        <end position="338"/>
    </location>
</feature>